<accession>A0ABM8NTU0</accession>
<protein>
    <submittedName>
        <fullName evidence="2">Gluconolactonase</fullName>
        <ecNumber evidence="2">3.1.1.17</ecNumber>
    </submittedName>
</protein>
<sequence>MNLTLQGRVMATGLKFPEGPVALPDGSVLVVEIAAGRLTRVMPDGELKVVAEVGGGPNGAALGPDGHCYICNNGGFSWRTDVGFTRPTGAAANYGGGSIQRVNIATGEVITLYTHCGDVPLHGPNDIVFDGDGGFWFTDFGKTFEDRIMRGAVYYARADGSQIRCAAHPVLTPNGVGLSPDGRTLYVSETETSRLWSYPVTGQGELGHEAWPSPNGGRLVHGLAGYQRFDSLAVEESGNICVATLVRGGISVFSPGGELLEFHEAPEGYCTNICFGGPERRTAFITLSGYGQLFAAQWPRPGLVLSA</sequence>
<proteinExistence type="predicted"/>
<reference evidence="2 3" key="1">
    <citation type="submission" date="2020-10" db="EMBL/GenBank/DDBJ databases">
        <authorList>
            <person name="Peeters C."/>
        </authorList>
    </citation>
    <scope>NUCLEOTIDE SEQUENCE [LARGE SCALE GENOMIC DNA]</scope>
    <source>
        <strain evidence="2 3">LMG 27952</strain>
    </source>
</reference>
<evidence type="ECO:0000313" key="3">
    <source>
        <dbReference type="Proteomes" id="UP000656319"/>
    </source>
</evidence>
<feature type="domain" description="SMP-30/Gluconolactonase/LRE-like region" evidence="1">
    <location>
        <begin position="16"/>
        <end position="287"/>
    </location>
</feature>
<dbReference type="PANTHER" id="PTHR47572">
    <property type="entry name" value="LIPOPROTEIN-RELATED"/>
    <property type="match status" value="1"/>
</dbReference>
<dbReference type="PANTHER" id="PTHR47572:SF5">
    <property type="entry name" value="BLR2277 PROTEIN"/>
    <property type="match status" value="1"/>
</dbReference>
<dbReference type="Proteomes" id="UP000656319">
    <property type="component" value="Unassembled WGS sequence"/>
</dbReference>
<organism evidence="2 3">
    <name type="scientific">Paraburkholderia hiiakae</name>
    <dbReference type="NCBI Taxonomy" id="1081782"/>
    <lineage>
        <taxon>Bacteria</taxon>
        <taxon>Pseudomonadati</taxon>
        <taxon>Pseudomonadota</taxon>
        <taxon>Betaproteobacteria</taxon>
        <taxon>Burkholderiales</taxon>
        <taxon>Burkholderiaceae</taxon>
        <taxon>Paraburkholderia</taxon>
    </lineage>
</organism>
<evidence type="ECO:0000313" key="2">
    <source>
        <dbReference type="EMBL" id="CAD6543191.1"/>
    </source>
</evidence>
<dbReference type="GO" id="GO:0004341">
    <property type="term" value="F:gluconolactonase activity"/>
    <property type="evidence" value="ECO:0007669"/>
    <property type="project" value="UniProtKB-EC"/>
</dbReference>
<dbReference type="Gene3D" id="2.120.10.30">
    <property type="entry name" value="TolB, C-terminal domain"/>
    <property type="match status" value="1"/>
</dbReference>
<dbReference type="Pfam" id="PF08450">
    <property type="entry name" value="SGL"/>
    <property type="match status" value="1"/>
</dbReference>
<dbReference type="InterPro" id="IPR011042">
    <property type="entry name" value="6-blade_b-propeller_TolB-like"/>
</dbReference>
<dbReference type="EC" id="3.1.1.17" evidence="2"/>
<dbReference type="RefSeq" id="WP_201697632.1">
    <property type="nucleotide sequence ID" value="NZ_CAJHCQ010000010.1"/>
</dbReference>
<comment type="caution">
    <text evidence="2">The sequence shown here is derived from an EMBL/GenBank/DDBJ whole genome shotgun (WGS) entry which is preliminary data.</text>
</comment>
<name>A0ABM8NTU0_9BURK</name>
<dbReference type="InterPro" id="IPR051262">
    <property type="entry name" value="SMP-30/CGR1_Lactonase"/>
</dbReference>
<gene>
    <name evidence="2" type="primary">gnl_2</name>
    <name evidence="2" type="ORF">LMG27952_04003</name>
</gene>
<dbReference type="EMBL" id="CAJHCQ010000010">
    <property type="protein sequence ID" value="CAD6543191.1"/>
    <property type="molecule type" value="Genomic_DNA"/>
</dbReference>
<dbReference type="SUPFAM" id="SSF63829">
    <property type="entry name" value="Calcium-dependent phosphotriesterase"/>
    <property type="match status" value="1"/>
</dbReference>
<keyword evidence="2" id="KW-0378">Hydrolase</keyword>
<dbReference type="InterPro" id="IPR013658">
    <property type="entry name" value="SGL"/>
</dbReference>
<evidence type="ECO:0000259" key="1">
    <source>
        <dbReference type="Pfam" id="PF08450"/>
    </source>
</evidence>
<keyword evidence="3" id="KW-1185">Reference proteome</keyword>